<dbReference type="GO" id="GO:0015418">
    <property type="term" value="F:ABC-type quaternary ammonium compound transporting activity"/>
    <property type="evidence" value="ECO:0007669"/>
    <property type="project" value="UniProtKB-EC"/>
</dbReference>
<dbReference type="FunFam" id="3.40.50.300:FF:000425">
    <property type="entry name" value="Probable ABC transporter, ATP-binding subunit"/>
    <property type="match status" value="1"/>
</dbReference>
<dbReference type="InterPro" id="IPR003439">
    <property type="entry name" value="ABC_transporter-like_ATP-bd"/>
</dbReference>
<sequence>MLRLTGITVRYGDTLAAHDVTLEVPGEAHVLALLGPSGSGKTTVLRAVAGLEPIASGSITLGGEDLSAVPVHKRRIGLVFQDGQLFPHKSVAGNIAYGLGLARDEAGRRMPRAAQHDRGAELLEMVGMGGFGDRGVAGLSGGEAQRVALARALAPRPRLLLLDEPLSALDRGLRDRLATDVRDIVTTHQTPAIVVTHDHDEAAFLADRIAVLIDGHIHQIAAPRDLWRRPADRAVARFLGFEAFLDADVRHGVARCVLGAVGVDAPDGPAVLALGQHSLAIAPHGPVAATVLSRVMMPDGLRLRVAVEGLPGGRAELGAVGTLHDSAEPGQQIRLGLDGRRTGLIASAPARSSRAEPDGVAARG</sequence>
<dbReference type="Gene3D" id="3.40.50.300">
    <property type="entry name" value="P-loop containing nucleotide triphosphate hydrolases"/>
    <property type="match status" value="1"/>
</dbReference>
<dbReference type="InterPro" id="IPR027417">
    <property type="entry name" value="P-loop_NTPase"/>
</dbReference>
<dbReference type="GO" id="GO:0005524">
    <property type="term" value="F:ATP binding"/>
    <property type="evidence" value="ECO:0007669"/>
    <property type="project" value="UniProtKB-KW"/>
</dbReference>
<reference evidence="6" key="1">
    <citation type="submission" date="2020-09" db="EMBL/GenBank/DDBJ databases">
        <title>Hoyosella lacisalsi sp. nov., a halotolerant actinobacterium isolated from soil of Lake Gudzhirganskoe.</title>
        <authorList>
            <person name="Yang Q."/>
            <person name="Guo P.Y."/>
            <person name="Liu S.W."/>
            <person name="Li F.N."/>
            <person name="Sun C.H."/>
        </authorList>
    </citation>
    <scope>NUCLEOTIDE SEQUENCE</scope>
    <source>
        <strain evidence="6">G463</strain>
    </source>
</reference>
<feature type="domain" description="ABC transporter" evidence="5">
    <location>
        <begin position="2"/>
        <end position="239"/>
    </location>
</feature>
<keyword evidence="2" id="KW-0547">Nucleotide-binding</keyword>
<dbReference type="Proteomes" id="UP000642993">
    <property type="component" value="Unassembled WGS sequence"/>
</dbReference>
<keyword evidence="1" id="KW-0813">Transport</keyword>
<dbReference type="EMBL" id="JACYWE010000003">
    <property type="protein sequence ID" value="MBD8506263.1"/>
    <property type="molecule type" value="Genomic_DNA"/>
</dbReference>
<dbReference type="PANTHER" id="PTHR42781:SF4">
    <property type="entry name" value="SPERMIDINE_PUTRESCINE IMPORT ATP-BINDING PROTEIN POTA"/>
    <property type="match status" value="1"/>
</dbReference>
<evidence type="ECO:0000256" key="4">
    <source>
        <dbReference type="ARBA" id="ARBA00066388"/>
    </source>
</evidence>
<name>A0A927JBX2_9ACTN</name>
<dbReference type="GO" id="GO:0016887">
    <property type="term" value="F:ATP hydrolysis activity"/>
    <property type="evidence" value="ECO:0007669"/>
    <property type="project" value="InterPro"/>
</dbReference>
<evidence type="ECO:0000313" key="6">
    <source>
        <dbReference type="EMBL" id="MBD8506263.1"/>
    </source>
</evidence>
<dbReference type="PROSITE" id="PS50893">
    <property type="entry name" value="ABC_TRANSPORTER_2"/>
    <property type="match status" value="1"/>
</dbReference>
<evidence type="ECO:0000256" key="3">
    <source>
        <dbReference type="ARBA" id="ARBA00022840"/>
    </source>
</evidence>
<organism evidence="6 7">
    <name type="scientific">Lolliginicoccus lacisalsi</name>
    <dbReference type="NCBI Taxonomy" id="2742202"/>
    <lineage>
        <taxon>Bacteria</taxon>
        <taxon>Bacillati</taxon>
        <taxon>Actinomycetota</taxon>
        <taxon>Actinomycetes</taxon>
        <taxon>Mycobacteriales</taxon>
        <taxon>Hoyosellaceae</taxon>
        <taxon>Lolliginicoccus</taxon>
    </lineage>
</organism>
<dbReference type="EC" id="7.6.2.9" evidence="4"/>
<dbReference type="InterPro" id="IPR017871">
    <property type="entry name" value="ABC_transporter-like_CS"/>
</dbReference>
<keyword evidence="3 6" id="KW-0067">ATP-binding</keyword>
<dbReference type="RefSeq" id="WP_192038712.1">
    <property type="nucleotide sequence ID" value="NZ_JACYWE010000003.1"/>
</dbReference>
<gene>
    <name evidence="6" type="ORF">HT102_07185</name>
</gene>
<protein>
    <recommendedName>
        <fullName evidence="4">ABC-type quaternary amine transporter</fullName>
        <ecNumber evidence="4">7.6.2.9</ecNumber>
    </recommendedName>
</protein>
<dbReference type="PANTHER" id="PTHR42781">
    <property type="entry name" value="SPERMIDINE/PUTRESCINE IMPORT ATP-BINDING PROTEIN POTA"/>
    <property type="match status" value="1"/>
</dbReference>
<evidence type="ECO:0000259" key="5">
    <source>
        <dbReference type="PROSITE" id="PS50893"/>
    </source>
</evidence>
<keyword evidence="7" id="KW-1185">Reference proteome</keyword>
<dbReference type="AlphaFoldDB" id="A0A927JBX2"/>
<proteinExistence type="predicted"/>
<dbReference type="SUPFAM" id="SSF52540">
    <property type="entry name" value="P-loop containing nucleoside triphosphate hydrolases"/>
    <property type="match status" value="1"/>
</dbReference>
<dbReference type="PROSITE" id="PS00211">
    <property type="entry name" value="ABC_TRANSPORTER_1"/>
    <property type="match status" value="1"/>
</dbReference>
<accession>A0A927JBX2</accession>
<dbReference type="SMART" id="SM00382">
    <property type="entry name" value="AAA"/>
    <property type="match status" value="1"/>
</dbReference>
<dbReference type="InterPro" id="IPR003593">
    <property type="entry name" value="AAA+_ATPase"/>
</dbReference>
<comment type="caution">
    <text evidence="6">The sequence shown here is derived from an EMBL/GenBank/DDBJ whole genome shotgun (WGS) entry which is preliminary data.</text>
</comment>
<dbReference type="InterPro" id="IPR050093">
    <property type="entry name" value="ABC_SmlMolc_Importer"/>
</dbReference>
<evidence type="ECO:0000256" key="2">
    <source>
        <dbReference type="ARBA" id="ARBA00022741"/>
    </source>
</evidence>
<dbReference type="Pfam" id="PF00005">
    <property type="entry name" value="ABC_tran"/>
    <property type="match status" value="1"/>
</dbReference>
<evidence type="ECO:0000256" key="1">
    <source>
        <dbReference type="ARBA" id="ARBA00022448"/>
    </source>
</evidence>
<evidence type="ECO:0000313" key="7">
    <source>
        <dbReference type="Proteomes" id="UP000642993"/>
    </source>
</evidence>